<gene>
    <name evidence="1" type="ORF">GCM10010201_26090</name>
</gene>
<dbReference type="RefSeq" id="WP_344172738.1">
    <property type="nucleotide sequence ID" value="NZ_BAAARY010000012.1"/>
</dbReference>
<protein>
    <submittedName>
        <fullName evidence="1">Uncharacterized protein</fullName>
    </submittedName>
</protein>
<dbReference type="Proteomes" id="UP001499978">
    <property type="component" value="Unassembled WGS sequence"/>
</dbReference>
<proteinExistence type="predicted"/>
<evidence type="ECO:0000313" key="1">
    <source>
        <dbReference type="EMBL" id="GAA2526180.1"/>
    </source>
</evidence>
<reference evidence="2" key="1">
    <citation type="journal article" date="2019" name="Int. J. Syst. Evol. Microbiol.">
        <title>The Global Catalogue of Microorganisms (GCM) 10K type strain sequencing project: providing services to taxonomists for standard genome sequencing and annotation.</title>
        <authorList>
            <consortium name="The Broad Institute Genomics Platform"/>
            <consortium name="The Broad Institute Genome Sequencing Center for Infectious Disease"/>
            <person name="Wu L."/>
            <person name="Ma J."/>
        </authorList>
    </citation>
    <scope>NUCLEOTIDE SEQUENCE [LARGE SCALE GENOMIC DNA]</scope>
    <source>
        <strain evidence="2">JCM 3367</strain>
    </source>
</reference>
<organism evidence="1 2">
    <name type="scientific">Pilimelia columellifera subsp. columellifera</name>
    <dbReference type="NCBI Taxonomy" id="706583"/>
    <lineage>
        <taxon>Bacteria</taxon>
        <taxon>Bacillati</taxon>
        <taxon>Actinomycetota</taxon>
        <taxon>Actinomycetes</taxon>
        <taxon>Micromonosporales</taxon>
        <taxon>Micromonosporaceae</taxon>
        <taxon>Pilimelia</taxon>
    </lineage>
</organism>
<name>A0ABP6AWQ3_9ACTN</name>
<accession>A0ABP6AWQ3</accession>
<evidence type="ECO:0000313" key="2">
    <source>
        <dbReference type="Proteomes" id="UP001499978"/>
    </source>
</evidence>
<sequence length="230" mass="25024">MDEKLLPRGSASGTFKRLDSEYQGGNRVYVRSVADPNETYDTLVDQETGEFRFPNLHVGIYTISASLWPQFAGEQFVPHTPDPAKAQRFTITPDGSVTASDVFAPLRTITAHVNAADGKPAVKESVDIFPSHSGSVGWTYRDTDANGNVTFDALPGLYHFATKPDGIGNFRQYFPSTLVRSKAKTYEVTSDGTTDTPTDTLLPKTTASGRLVTANGEPVQRVYVELVVDG</sequence>
<dbReference type="EMBL" id="BAAARY010000012">
    <property type="protein sequence ID" value="GAA2526180.1"/>
    <property type="molecule type" value="Genomic_DNA"/>
</dbReference>
<comment type="caution">
    <text evidence="1">The sequence shown here is derived from an EMBL/GenBank/DDBJ whole genome shotgun (WGS) entry which is preliminary data.</text>
</comment>
<keyword evidence="2" id="KW-1185">Reference proteome</keyword>